<sequence length="495" mass="56659">MANNDTTQDDADVFHDTVTRGSDVVINRVAVKIPPFWTEHPELWLSQIEAQFVLAGITTDDTKFNTILASIEAPVLARIADAIVNQPGTGKFENLKSCILERFCESEQKKIQKLISETDLGDKRPTQLLNELNALAANKVDETFLKALWLQHLPTQVQAILQASDARLADLAKLADKVMEVGDFHHIRTVDAKLAPPSSTVFDERLDRIEQQINALFKNRYRKNKMSPTVLVFLRTKKLKQSSDSADKFEENHNTIARLAINDNYSKTQFLIDTGADISVMPPCRIEKTMLTPKLLFAANGSKIQTYGEKRITVSLGLGRNFVWTFVLADVNCAIIGADFLQHFDLLVDMKRRKLIDRATLHESTCHAPQRKINAILSYDTSNQYARLLHEYRDLATINSNRLPAESEFEKYDKQRLRLEEIIKERIDELDNLIPYEEPRSKCQKFYLLQQQNLKRAHVLFNELKEKKIKENSKKCPFSDTYEDDGDDEYSIEIA</sequence>
<dbReference type="GO" id="GO:0004190">
    <property type="term" value="F:aspartic-type endopeptidase activity"/>
    <property type="evidence" value="ECO:0007669"/>
    <property type="project" value="InterPro"/>
</dbReference>
<evidence type="ECO:0000313" key="4">
    <source>
        <dbReference type="EMBL" id="KPU72637.1"/>
    </source>
</evidence>
<dbReference type="Gene3D" id="2.40.70.10">
    <property type="entry name" value="Acid Proteases"/>
    <property type="match status" value="1"/>
</dbReference>
<evidence type="ECO:0000313" key="5">
    <source>
        <dbReference type="Proteomes" id="UP000007801"/>
    </source>
</evidence>
<dbReference type="InterPro" id="IPR018061">
    <property type="entry name" value="Retropepsins"/>
</dbReference>
<proteinExistence type="predicted"/>
<reference evidence="4 5" key="1">
    <citation type="journal article" date="2007" name="Nature">
        <title>Evolution of genes and genomes on the Drosophila phylogeny.</title>
        <authorList>
            <consortium name="Drosophila 12 Genomes Consortium"/>
            <person name="Clark A.G."/>
            <person name="Eisen M.B."/>
            <person name="Smith D.R."/>
            <person name="Bergman C.M."/>
            <person name="Oliver B."/>
            <person name="Markow T.A."/>
            <person name="Kaufman T.C."/>
            <person name="Kellis M."/>
            <person name="Gelbart W."/>
            <person name="Iyer V.N."/>
            <person name="Pollard D.A."/>
            <person name="Sackton T.B."/>
            <person name="Larracuente A.M."/>
            <person name="Singh N.D."/>
            <person name="Abad J.P."/>
            <person name="Abt D.N."/>
            <person name="Adryan B."/>
            <person name="Aguade M."/>
            <person name="Akashi H."/>
            <person name="Anderson W.W."/>
            <person name="Aquadro C.F."/>
            <person name="Ardell D.H."/>
            <person name="Arguello R."/>
            <person name="Artieri C.G."/>
            <person name="Barbash D.A."/>
            <person name="Barker D."/>
            <person name="Barsanti P."/>
            <person name="Batterham P."/>
            <person name="Batzoglou S."/>
            <person name="Begun D."/>
            <person name="Bhutkar A."/>
            <person name="Blanco E."/>
            <person name="Bosak S.A."/>
            <person name="Bradley R.K."/>
            <person name="Brand A.D."/>
            <person name="Brent M.R."/>
            <person name="Brooks A.N."/>
            <person name="Brown R.H."/>
            <person name="Butlin R.K."/>
            <person name="Caggese C."/>
            <person name="Calvi B.R."/>
            <person name="Bernardo de Carvalho A."/>
            <person name="Caspi A."/>
            <person name="Castrezana S."/>
            <person name="Celniker S.E."/>
            <person name="Chang J.L."/>
            <person name="Chapple C."/>
            <person name="Chatterji S."/>
            <person name="Chinwalla A."/>
            <person name="Civetta A."/>
            <person name="Clifton S.W."/>
            <person name="Comeron J.M."/>
            <person name="Costello J.C."/>
            <person name="Coyne J.A."/>
            <person name="Daub J."/>
            <person name="David R.G."/>
            <person name="Delcher A.L."/>
            <person name="Delehaunty K."/>
            <person name="Do C.B."/>
            <person name="Ebling H."/>
            <person name="Edwards K."/>
            <person name="Eickbush T."/>
            <person name="Evans J.D."/>
            <person name="Filipski A."/>
            <person name="Findeiss S."/>
            <person name="Freyhult E."/>
            <person name="Fulton L."/>
            <person name="Fulton R."/>
            <person name="Garcia A.C."/>
            <person name="Gardiner A."/>
            <person name="Garfield D.A."/>
            <person name="Garvin B.E."/>
            <person name="Gibson G."/>
            <person name="Gilbert D."/>
            <person name="Gnerre S."/>
            <person name="Godfrey J."/>
            <person name="Good R."/>
            <person name="Gotea V."/>
            <person name="Gravely B."/>
            <person name="Greenberg A.J."/>
            <person name="Griffiths-Jones S."/>
            <person name="Gross S."/>
            <person name="Guigo R."/>
            <person name="Gustafson E.A."/>
            <person name="Haerty W."/>
            <person name="Hahn M.W."/>
            <person name="Halligan D.L."/>
            <person name="Halpern A.L."/>
            <person name="Halter G.M."/>
            <person name="Han M.V."/>
            <person name="Heger A."/>
            <person name="Hillier L."/>
            <person name="Hinrichs A.S."/>
            <person name="Holmes I."/>
            <person name="Hoskins R.A."/>
            <person name="Hubisz M.J."/>
            <person name="Hultmark D."/>
            <person name="Huntley M.A."/>
            <person name="Jaffe D.B."/>
            <person name="Jagadeeshan S."/>
            <person name="Jeck W.R."/>
            <person name="Johnson J."/>
            <person name="Jones C.D."/>
            <person name="Jordan W.C."/>
            <person name="Karpen G.H."/>
            <person name="Kataoka E."/>
            <person name="Keightley P.D."/>
            <person name="Kheradpour P."/>
            <person name="Kirkness E.F."/>
            <person name="Koerich L.B."/>
            <person name="Kristiansen K."/>
            <person name="Kudrna D."/>
            <person name="Kulathinal R.J."/>
            <person name="Kumar S."/>
            <person name="Kwok R."/>
            <person name="Lander E."/>
            <person name="Langley C.H."/>
            <person name="Lapoint R."/>
            <person name="Lazzaro B.P."/>
            <person name="Lee S.J."/>
            <person name="Levesque L."/>
            <person name="Li R."/>
            <person name="Lin C.F."/>
            <person name="Lin M.F."/>
            <person name="Lindblad-Toh K."/>
            <person name="Llopart A."/>
            <person name="Long M."/>
            <person name="Low L."/>
            <person name="Lozovsky E."/>
            <person name="Lu J."/>
            <person name="Luo M."/>
            <person name="Machado C.A."/>
            <person name="Makalowski W."/>
            <person name="Marzo M."/>
            <person name="Matsuda M."/>
            <person name="Matzkin L."/>
            <person name="McAllister B."/>
            <person name="McBride C.S."/>
            <person name="McKernan B."/>
            <person name="McKernan K."/>
            <person name="Mendez-Lago M."/>
            <person name="Minx P."/>
            <person name="Mollenhauer M.U."/>
            <person name="Montooth K."/>
            <person name="Mount S.M."/>
            <person name="Mu X."/>
            <person name="Myers E."/>
            <person name="Negre B."/>
            <person name="Newfeld S."/>
            <person name="Nielsen R."/>
            <person name="Noor M.A."/>
            <person name="O'Grady P."/>
            <person name="Pachter L."/>
            <person name="Papaceit M."/>
            <person name="Parisi M.J."/>
            <person name="Parisi M."/>
            <person name="Parts L."/>
            <person name="Pedersen J.S."/>
            <person name="Pesole G."/>
            <person name="Phillippy A.M."/>
            <person name="Ponting C.P."/>
            <person name="Pop M."/>
            <person name="Porcelli D."/>
            <person name="Powell J.R."/>
            <person name="Prohaska S."/>
            <person name="Pruitt K."/>
            <person name="Puig M."/>
            <person name="Quesneville H."/>
            <person name="Ram K.R."/>
            <person name="Rand D."/>
            <person name="Rasmussen M.D."/>
            <person name="Reed L.K."/>
            <person name="Reenan R."/>
            <person name="Reily A."/>
            <person name="Remington K.A."/>
            <person name="Rieger T.T."/>
            <person name="Ritchie M.G."/>
            <person name="Robin C."/>
            <person name="Rogers Y.H."/>
            <person name="Rohde C."/>
            <person name="Rozas J."/>
            <person name="Rubenfield M.J."/>
            <person name="Ruiz A."/>
            <person name="Russo S."/>
            <person name="Salzberg S.L."/>
            <person name="Sanchez-Gracia A."/>
            <person name="Saranga D.J."/>
            <person name="Sato H."/>
            <person name="Schaeffer S.W."/>
            <person name="Schatz M.C."/>
            <person name="Schlenke T."/>
            <person name="Schwartz R."/>
            <person name="Segarra C."/>
            <person name="Singh R.S."/>
            <person name="Sirot L."/>
            <person name="Sirota M."/>
            <person name="Sisneros N.B."/>
            <person name="Smith C.D."/>
            <person name="Smith T.F."/>
            <person name="Spieth J."/>
            <person name="Stage D.E."/>
            <person name="Stark A."/>
            <person name="Stephan W."/>
            <person name="Strausberg R.L."/>
            <person name="Strempel S."/>
            <person name="Sturgill D."/>
            <person name="Sutton G."/>
            <person name="Sutton G.G."/>
            <person name="Tao W."/>
            <person name="Teichmann S."/>
            <person name="Tobari Y.N."/>
            <person name="Tomimura Y."/>
            <person name="Tsolas J.M."/>
            <person name="Valente V.L."/>
            <person name="Venter E."/>
            <person name="Venter J.C."/>
            <person name="Vicario S."/>
            <person name="Vieira F.G."/>
            <person name="Vilella A.J."/>
            <person name="Villasante A."/>
            <person name="Walenz B."/>
            <person name="Wang J."/>
            <person name="Wasserman M."/>
            <person name="Watts T."/>
            <person name="Wilson D."/>
            <person name="Wilson R.K."/>
            <person name="Wing R.A."/>
            <person name="Wolfner M.F."/>
            <person name="Wong A."/>
            <person name="Wong G.K."/>
            <person name="Wu C.I."/>
            <person name="Wu G."/>
            <person name="Yamamoto D."/>
            <person name="Yang H.P."/>
            <person name="Yang S.P."/>
            <person name="Yorke J.A."/>
            <person name="Yoshida K."/>
            <person name="Zdobnov E."/>
            <person name="Zhang P."/>
            <person name="Zhang Y."/>
            <person name="Zimin A.V."/>
            <person name="Baldwin J."/>
            <person name="Abdouelleil A."/>
            <person name="Abdulkadir J."/>
            <person name="Abebe A."/>
            <person name="Abera B."/>
            <person name="Abreu J."/>
            <person name="Acer S.C."/>
            <person name="Aftuck L."/>
            <person name="Alexander A."/>
            <person name="An P."/>
            <person name="Anderson E."/>
            <person name="Anderson S."/>
            <person name="Arachi H."/>
            <person name="Azer M."/>
            <person name="Bachantsang P."/>
            <person name="Barry A."/>
            <person name="Bayul T."/>
            <person name="Berlin A."/>
            <person name="Bessette D."/>
            <person name="Bloom T."/>
            <person name="Blye J."/>
            <person name="Boguslavskiy L."/>
            <person name="Bonnet C."/>
            <person name="Boukhgalter B."/>
            <person name="Bourzgui I."/>
            <person name="Brown A."/>
            <person name="Cahill P."/>
            <person name="Channer S."/>
            <person name="Cheshatsang Y."/>
            <person name="Chuda L."/>
            <person name="Citroen M."/>
            <person name="Collymore A."/>
            <person name="Cooke P."/>
            <person name="Costello M."/>
            <person name="D'Aco K."/>
            <person name="Daza R."/>
            <person name="De Haan G."/>
            <person name="DeGray S."/>
            <person name="DeMaso C."/>
            <person name="Dhargay N."/>
            <person name="Dooley K."/>
            <person name="Dooley E."/>
            <person name="Doricent M."/>
            <person name="Dorje P."/>
            <person name="Dorjee K."/>
            <person name="Dupes A."/>
            <person name="Elong R."/>
            <person name="Falk J."/>
            <person name="Farina A."/>
            <person name="Faro S."/>
            <person name="Ferguson D."/>
            <person name="Fisher S."/>
            <person name="Foley C.D."/>
            <person name="Franke A."/>
            <person name="Friedrich D."/>
            <person name="Gadbois L."/>
            <person name="Gearin G."/>
            <person name="Gearin C.R."/>
            <person name="Giannoukos G."/>
            <person name="Goode T."/>
            <person name="Graham J."/>
            <person name="Grandbois E."/>
            <person name="Grewal S."/>
            <person name="Gyaltsen K."/>
            <person name="Hafez N."/>
            <person name="Hagos B."/>
            <person name="Hall J."/>
            <person name="Henson C."/>
            <person name="Hollinger A."/>
            <person name="Honan T."/>
            <person name="Huard M.D."/>
            <person name="Hughes L."/>
            <person name="Hurhula B."/>
            <person name="Husby M.E."/>
            <person name="Kamat A."/>
            <person name="Kanga B."/>
            <person name="Kashin S."/>
            <person name="Khazanovich D."/>
            <person name="Kisner P."/>
            <person name="Lance K."/>
            <person name="Lara M."/>
            <person name="Lee W."/>
            <person name="Lennon N."/>
            <person name="Letendre F."/>
            <person name="LeVine R."/>
            <person name="Lipovsky A."/>
            <person name="Liu X."/>
            <person name="Liu J."/>
            <person name="Liu S."/>
            <person name="Lokyitsang T."/>
            <person name="Lokyitsang Y."/>
            <person name="Lubonja R."/>
            <person name="Lui A."/>
            <person name="MacDonald P."/>
            <person name="Magnisalis V."/>
            <person name="Maru K."/>
            <person name="Matthews C."/>
            <person name="McCusker W."/>
            <person name="McDonough S."/>
            <person name="Mehta T."/>
            <person name="Meldrim J."/>
            <person name="Meneus L."/>
            <person name="Mihai O."/>
            <person name="Mihalev A."/>
            <person name="Mihova T."/>
            <person name="Mittelman R."/>
            <person name="Mlenga V."/>
            <person name="Montmayeur A."/>
            <person name="Mulrain L."/>
            <person name="Navidi A."/>
            <person name="Naylor J."/>
            <person name="Negash T."/>
            <person name="Nguyen T."/>
            <person name="Nguyen N."/>
            <person name="Nicol R."/>
            <person name="Norbu C."/>
            <person name="Norbu N."/>
            <person name="Novod N."/>
            <person name="O'Neill B."/>
            <person name="Osman S."/>
            <person name="Markiewicz E."/>
            <person name="Oyono O.L."/>
            <person name="Patti C."/>
            <person name="Phunkhang P."/>
            <person name="Pierre F."/>
            <person name="Priest M."/>
            <person name="Raghuraman S."/>
            <person name="Rege F."/>
            <person name="Reyes R."/>
            <person name="Rise C."/>
            <person name="Rogov P."/>
            <person name="Ross K."/>
            <person name="Ryan E."/>
            <person name="Settipalli S."/>
            <person name="Shea T."/>
            <person name="Sherpa N."/>
            <person name="Shi L."/>
            <person name="Shih D."/>
            <person name="Sparrow T."/>
            <person name="Spaulding J."/>
            <person name="Stalker J."/>
            <person name="Stange-Thomann N."/>
            <person name="Stavropoulos S."/>
            <person name="Stone C."/>
            <person name="Strader C."/>
            <person name="Tesfaye S."/>
            <person name="Thomson T."/>
            <person name="Thoulutsang Y."/>
            <person name="Thoulutsang D."/>
            <person name="Topham K."/>
            <person name="Topping I."/>
            <person name="Tsamla T."/>
            <person name="Vassiliev H."/>
            <person name="Vo A."/>
            <person name="Wangchuk T."/>
            <person name="Wangdi T."/>
            <person name="Weiand M."/>
            <person name="Wilkinson J."/>
            <person name="Wilson A."/>
            <person name="Yadav S."/>
            <person name="Young G."/>
            <person name="Yu Q."/>
            <person name="Zembek L."/>
            <person name="Zhong D."/>
            <person name="Zimmer A."/>
            <person name="Zwirko Z."/>
            <person name="Jaffe D.B."/>
            <person name="Alvarez P."/>
            <person name="Brockman W."/>
            <person name="Butler J."/>
            <person name="Chin C."/>
            <person name="Gnerre S."/>
            <person name="Grabherr M."/>
            <person name="Kleber M."/>
            <person name="Mauceli E."/>
            <person name="MacCallum I."/>
        </authorList>
    </citation>
    <scope>NUCLEOTIDE SEQUENCE [LARGE SCALE GENOMIC DNA]</scope>
    <source>
        <strain evidence="5">Tucson 14024-0371.13</strain>
    </source>
</reference>
<dbReference type="PROSITE" id="PS50175">
    <property type="entry name" value="ASP_PROT_RETROV"/>
    <property type="match status" value="1"/>
</dbReference>
<dbReference type="InterPro" id="IPR001969">
    <property type="entry name" value="Aspartic_peptidase_AS"/>
</dbReference>
<dbReference type="PANTHER" id="PTHR33327">
    <property type="entry name" value="ENDONUCLEASE"/>
    <property type="match status" value="1"/>
</dbReference>
<dbReference type="Pfam" id="PF23055">
    <property type="entry name" value="DUF7041"/>
    <property type="match status" value="1"/>
</dbReference>
<organism evidence="4 5">
    <name type="scientific">Drosophila ananassae</name>
    <name type="common">Fruit fly</name>
    <dbReference type="NCBI Taxonomy" id="7217"/>
    <lineage>
        <taxon>Eukaryota</taxon>
        <taxon>Metazoa</taxon>
        <taxon>Ecdysozoa</taxon>
        <taxon>Arthropoda</taxon>
        <taxon>Hexapoda</taxon>
        <taxon>Insecta</taxon>
        <taxon>Pterygota</taxon>
        <taxon>Neoptera</taxon>
        <taxon>Endopterygota</taxon>
        <taxon>Diptera</taxon>
        <taxon>Brachycera</taxon>
        <taxon>Muscomorpha</taxon>
        <taxon>Ephydroidea</taxon>
        <taxon>Drosophilidae</taxon>
        <taxon>Drosophila</taxon>
        <taxon>Sophophora</taxon>
    </lineage>
</organism>
<dbReference type="Pfam" id="PF00077">
    <property type="entry name" value="RVP"/>
    <property type="match status" value="1"/>
</dbReference>
<dbReference type="InterPro" id="IPR001995">
    <property type="entry name" value="Peptidase_A2_cat"/>
</dbReference>
<evidence type="ECO:0000259" key="3">
    <source>
        <dbReference type="PROSITE" id="PS50175"/>
    </source>
</evidence>
<dbReference type="InParanoid" id="A0A0P8Y298"/>
<feature type="domain" description="Peptidase A2" evidence="3">
    <location>
        <begin position="268"/>
        <end position="340"/>
    </location>
</feature>
<dbReference type="PANTHER" id="PTHR33327:SF3">
    <property type="entry name" value="RNA-DIRECTED DNA POLYMERASE"/>
    <property type="match status" value="1"/>
</dbReference>
<dbReference type="EMBL" id="CH902689">
    <property type="protein sequence ID" value="KPU72637.1"/>
    <property type="molecule type" value="Genomic_DNA"/>
</dbReference>
<dbReference type="AlphaFoldDB" id="A0A0P8Y298"/>
<dbReference type="InterPro" id="IPR021109">
    <property type="entry name" value="Peptidase_aspartic_dom_sf"/>
</dbReference>
<name>A0A0P8Y298_DROAN</name>
<keyword evidence="5" id="KW-1185">Reference proteome</keyword>
<protein>
    <recommendedName>
        <fullName evidence="3">Peptidase A2 domain-containing protein</fullName>
    </recommendedName>
</protein>
<gene>
    <name evidence="4" type="primary">Dana\GF26334</name>
    <name evidence="4" type="ORF">GF26334</name>
</gene>
<dbReference type="InterPro" id="IPR055469">
    <property type="entry name" value="DUF7041"/>
</dbReference>
<keyword evidence="1" id="KW-0378">Hydrolase</keyword>
<evidence type="ECO:0000256" key="1">
    <source>
        <dbReference type="ARBA" id="ARBA00022801"/>
    </source>
</evidence>
<dbReference type="STRING" id="7217.A0A0P8Y298"/>
<feature type="compositionally biased region" description="Acidic residues" evidence="2">
    <location>
        <begin position="481"/>
        <end position="495"/>
    </location>
</feature>
<dbReference type="GO" id="GO:0006508">
    <property type="term" value="P:proteolysis"/>
    <property type="evidence" value="ECO:0007669"/>
    <property type="project" value="InterPro"/>
</dbReference>
<dbReference type="OrthoDB" id="7872118at2759"/>
<dbReference type="PROSITE" id="PS00141">
    <property type="entry name" value="ASP_PROTEASE"/>
    <property type="match status" value="1"/>
</dbReference>
<accession>A0A0P8Y298</accession>
<dbReference type="FunFam" id="2.40.70.10:FF:000130">
    <property type="entry name" value="Retrovirus-related Pol polyprotein from transposon opus-like Protein"/>
    <property type="match status" value="1"/>
</dbReference>
<evidence type="ECO:0000256" key="2">
    <source>
        <dbReference type="SAM" id="MobiDB-lite"/>
    </source>
</evidence>
<dbReference type="SUPFAM" id="SSF50630">
    <property type="entry name" value="Acid proteases"/>
    <property type="match status" value="1"/>
</dbReference>
<dbReference type="Proteomes" id="UP000007801">
    <property type="component" value="Unassembled WGS sequence"/>
</dbReference>
<feature type="region of interest" description="Disordered" evidence="2">
    <location>
        <begin position="475"/>
        <end position="495"/>
    </location>
</feature>